<gene>
    <name evidence="3" type="ORF">SAMN06296427_10151</name>
</gene>
<keyword evidence="4" id="KW-1185">Reference proteome</keyword>
<evidence type="ECO:0000259" key="2">
    <source>
        <dbReference type="SMART" id="SM00867"/>
    </source>
</evidence>
<feature type="chain" id="PRO_5012867998" evidence="1">
    <location>
        <begin position="20"/>
        <end position="220"/>
    </location>
</feature>
<dbReference type="Proteomes" id="UP000192393">
    <property type="component" value="Unassembled WGS sequence"/>
</dbReference>
<dbReference type="AlphaFoldDB" id="A0A1W1Y7H7"/>
<evidence type="ECO:0000256" key="1">
    <source>
        <dbReference type="SAM" id="SignalP"/>
    </source>
</evidence>
<dbReference type="RefSeq" id="WP_084015272.1">
    <property type="nucleotide sequence ID" value="NZ_FWXS01000001.1"/>
</dbReference>
<dbReference type="InterPro" id="IPR007372">
    <property type="entry name" value="Lipid/polyisoprenoid-bd_YceI"/>
</dbReference>
<dbReference type="PANTHER" id="PTHR34406">
    <property type="entry name" value="PROTEIN YCEI"/>
    <property type="match status" value="1"/>
</dbReference>
<reference evidence="3 4" key="1">
    <citation type="submission" date="2017-04" db="EMBL/GenBank/DDBJ databases">
        <authorList>
            <person name="Afonso C.L."/>
            <person name="Miller P.J."/>
            <person name="Scott M.A."/>
            <person name="Spackman E."/>
            <person name="Goraichik I."/>
            <person name="Dimitrov K.M."/>
            <person name="Suarez D.L."/>
            <person name="Swayne D.E."/>
        </authorList>
    </citation>
    <scope>NUCLEOTIDE SEQUENCE [LARGE SCALE GENOMIC DNA]</scope>
    <source>
        <strain evidence="3 4">CGMCC 1.12708</strain>
    </source>
</reference>
<protein>
    <submittedName>
        <fullName evidence="3">Polyisoprenoid-binding protein YceI</fullName>
    </submittedName>
</protein>
<dbReference type="SUPFAM" id="SSF101874">
    <property type="entry name" value="YceI-like"/>
    <property type="match status" value="1"/>
</dbReference>
<dbReference type="SMART" id="SM00867">
    <property type="entry name" value="YceI"/>
    <property type="match status" value="1"/>
</dbReference>
<dbReference type="EMBL" id="FWXS01000001">
    <property type="protein sequence ID" value="SMC32109.1"/>
    <property type="molecule type" value="Genomic_DNA"/>
</dbReference>
<sequence>MKKVLLTLSVIGMTFLASCGGGKDAVEATDAQETSTASETATEYVVNTAVSSTSWKGGKIYEDTSKPEEGHYGSVKLKSGTVTVKDGVLESGSFVADQTTFESADKNDLPDEKAKLDGHLKSGDFLDVEKFPEAKFEITKVTKLDTGDYNTEISGNLDFRGVPKNVTFKANVKEEAGKVTIKSEEFKINRQDFGITFKGGGGSIIKDDVLLQLDVTADKK</sequence>
<organism evidence="3 4">
    <name type="scientific">Moheibacter sediminis</name>
    <dbReference type="NCBI Taxonomy" id="1434700"/>
    <lineage>
        <taxon>Bacteria</taxon>
        <taxon>Pseudomonadati</taxon>
        <taxon>Bacteroidota</taxon>
        <taxon>Flavobacteriia</taxon>
        <taxon>Flavobacteriales</taxon>
        <taxon>Weeksellaceae</taxon>
        <taxon>Moheibacter</taxon>
    </lineage>
</organism>
<dbReference type="PANTHER" id="PTHR34406:SF1">
    <property type="entry name" value="PROTEIN YCEI"/>
    <property type="match status" value="1"/>
</dbReference>
<dbReference type="PROSITE" id="PS51257">
    <property type="entry name" value="PROKAR_LIPOPROTEIN"/>
    <property type="match status" value="1"/>
</dbReference>
<feature type="signal peptide" evidence="1">
    <location>
        <begin position="1"/>
        <end position="19"/>
    </location>
</feature>
<evidence type="ECO:0000313" key="4">
    <source>
        <dbReference type="Proteomes" id="UP000192393"/>
    </source>
</evidence>
<name>A0A1W1Y7H7_9FLAO</name>
<accession>A0A1W1Y7H7</accession>
<dbReference type="STRING" id="1434700.SAMN06296427_10151"/>
<evidence type="ECO:0000313" key="3">
    <source>
        <dbReference type="EMBL" id="SMC32109.1"/>
    </source>
</evidence>
<dbReference type="Gene3D" id="2.40.128.110">
    <property type="entry name" value="Lipid/polyisoprenoid-binding, YceI-like"/>
    <property type="match status" value="1"/>
</dbReference>
<feature type="domain" description="Lipid/polyisoprenoid-binding YceI-like" evidence="2">
    <location>
        <begin position="43"/>
        <end position="218"/>
    </location>
</feature>
<dbReference type="OrthoDB" id="951410at2"/>
<keyword evidence="1" id="KW-0732">Signal</keyword>
<dbReference type="InterPro" id="IPR036761">
    <property type="entry name" value="TTHA0802/YceI-like_sf"/>
</dbReference>
<proteinExistence type="predicted"/>
<dbReference type="Pfam" id="PF04264">
    <property type="entry name" value="YceI"/>
    <property type="match status" value="1"/>
</dbReference>